<feature type="region of interest" description="Disordered" evidence="9">
    <location>
        <begin position="191"/>
        <end position="214"/>
    </location>
</feature>
<organism evidence="11 12">
    <name type="scientific">Setaria digitata</name>
    <dbReference type="NCBI Taxonomy" id="48799"/>
    <lineage>
        <taxon>Eukaryota</taxon>
        <taxon>Metazoa</taxon>
        <taxon>Ecdysozoa</taxon>
        <taxon>Nematoda</taxon>
        <taxon>Chromadorea</taxon>
        <taxon>Rhabditida</taxon>
        <taxon>Spirurina</taxon>
        <taxon>Spiruromorpha</taxon>
        <taxon>Filarioidea</taxon>
        <taxon>Setariidae</taxon>
        <taxon>Setaria</taxon>
    </lineage>
</organism>
<feature type="short sequence motif" description="GXGXXG" evidence="8">
    <location>
        <begin position="770"/>
        <end position="775"/>
    </location>
</feature>
<dbReference type="PANTHER" id="PTHR24139:SF34">
    <property type="entry name" value="85_88 KDA CALCIUM-INDEPENDENT PHOSPHOLIPASE A2"/>
    <property type="match status" value="1"/>
</dbReference>
<accession>A0A915PXM4</accession>
<evidence type="ECO:0000256" key="2">
    <source>
        <dbReference type="ARBA" id="ARBA00022737"/>
    </source>
</evidence>
<name>A0A915PXM4_9BILA</name>
<dbReference type="Pfam" id="PF12796">
    <property type="entry name" value="Ank_2"/>
    <property type="match status" value="3"/>
</dbReference>
<dbReference type="GO" id="GO:2000304">
    <property type="term" value="P:positive regulation of ceramide biosynthetic process"/>
    <property type="evidence" value="ECO:0007669"/>
    <property type="project" value="TreeGrafter"/>
</dbReference>
<feature type="active site" description="Nucleophile" evidence="8">
    <location>
        <position position="804"/>
    </location>
</feature>
<dbReference type="InterPro" id="IPR002641">
    <property type="entry name" value="PNPLA_dom"/>
</dbReference>
<dbReference type="PROSITE" id="PS51635">
    <property type="entry name" value="PNPLA"/>
    <property type="match status" value="1"/>
</dbReference>
<feature type="active site" description="Proton acceptor" evidence="8">
    <location>
        <position position="933"/>
    </location>
</feature>
<dbReference type="GO" id="GO:0016042">
    <property type="term" value="P:lipid catabolic process"/>
    <property type="evidence" value="ECO:0007669"/>
    <property type="project" value="UniProtKB-UniRule"/>
</dbReference>
<protein>
    <recommendedName>
        <fullName evidence="1">phospholipase A2</fullName>
        <ecNumber evidence="1">3.1.1.4</ecNumber>
    </recommendedName>
</protein>
<proteinExistence type="predicted"/>
<evidence type="ECO:0000256" key="6">
    <source>
        <dbReference type="ARBA" id="ARBA00023422"/>
    </source>
</evidence>
<dbReference type="InterPro" id="IPR047148">
    <property type="entry name" value="PLPL9"/>
</dbReference>
<dbReference type="Gene3D" id="1.25.40.20">
    <property type="entry name" value="Ankyrin repeat-containing domain"/>
    <property type="match status" value="2"/>
</dbReference>
<feature type="repeat" description="ANK" evidence="7">
    <location>
        <begin position="477"/>
        <end position="509"/>
    </location>
</feature>
<dbReference type="Proteomes" id="UP000887581">
    <property type="component" value="Unplaced"/>
</dbReference>
<evidence type="ECO:0000256" key="5">
    <source>
        <dbReference type="ARBA" id="ARBA00023098"/>
    </source>
</evidence>
<keyword evidence="4 7" id="KW-0040">ANK repeat</keyword>
<feature type="repeat" description="ANK" evidence="7">
    <location>
        <begin position="612"/>
        <end position="644"/>
    </location>
</feature>
<keyword evidence="11" id="KW-1185">Reference proteome</keyword>
<evidence type="ECO:0000259" key="10">
    <source>
        <dbReference type="PROSITE" id="PS51635"/>
    </source>
</evidence>
<feature type="short sequence motif" description="GXSXG" evidence="8">
    <location>
        <begin position="802"/>
        <end position="806"/>
    </location>
</feature>
<dbReference type="InterPro" id="IPR002110">
    <property type="entry name" value="Ankyrin_rpt"/>
</dbReference>
<dbReference type="PROSITE" id="PS50297">
    <property type="entry name" value="ANK_REP_REGION"/>
    <property type="match status" value="3"/>
</dbReference>
<dbReference type="GO" id="GO:0047499">
    <property type="term" value="F:calcium-independent phospholipase A2 activity"/>
    <property type="evidence" value="ECO:0007669"/>
    <property type="project" value="InterPro"/>
</dbReference>
<dbReference type="InterPro" id="IPR016035">
    <property type="entry name" value="Acyl_Trfase/lysoPLipase"/>
</dbReference>
<feature type="repeat" description="ANK" evidence="7">
    <location>
        <begin position="579"/>
        <end position="611"/>
    </location>
</feature>
<dbReference type="CDD" id="cd07212">
    <property type="entry name" value="Pat_PNPLA9"/>
    <property type="match status" value="1"/>
</dbReference>
<keyword evidence="2" id="KW-0677">Repeat</keyword>
<comment type="catalytic activity">
    <reaction evidence="6">
        <text>a 1,2-diacyl-sn-glycero-3-phosphocholine + H2O = a 1-acyl-sn-glycero-3-phosphocholine + a fatty acid + H(+)</text>
        <dbReference type="Rhea" id="RHEA:15801"/>
        <dbReference type="ChEBI" id="CHEBI:15377"/>
        <dbReference type="ChEBI" id="CHEBI:15378"/>
        <dbReference type="ChEBI" id="CHEBI:28868"/>
        <dbReference type="ChEBI" id="CHEBI:57643"/>
        <dbReference type="ChEBI" id="CHEBI:58168"/>
        <dbReference type="EC" id="3.1.1.4"/>
    </reaction>
    <physiologicalReaction direction="left-to-right" evidence="6">
        <dbReference type="Rhea" id="RHEA:15802"/>
    </physiologicalReaction>
</comment>
<feature type="domain" description="PNPLA" evidence="10">
    <location>
        <begin position="766"/>
        <end position="946"/>
    </location>
</feature>
<keyword evidence="8" id="KW-0442">Lipid degradation</keyword>
<sequence>MILYYIMAGLPQKQNPGFIRSEIRKIVSRGNSIYGGDQQKAIRNLCHRNESTPVFRNERKGKIKRKIAKGWCRQGELEIVWLEIFSSEAYKPGQTPLMTDLNASTLETVTVGISSQITNVDGNETEDTDPAGVIDDQVGGPSLIYNDVATAISETTLKISPTSREIIGTETNSQATSATDLSEMETIPSTTLTTAEEGVPTPPPSPTTRKTTGRPSLFSLAQVSHKLGELWSSARERVFGEDYWIPSDCYEVVPFPVELLRAHNAVYPHSNSKRGLRVVQGTLKNRPAAPLFHVLFSKESDETNDSQDEIELLVTVSIFRTHEIQEAIDLCNRCYDCEALFMLLDMQSDNRRLVRDLVTALRAHPLWLIVPIAIATNRADFFADESIKRFQAMNADLFDVMLQVTAQPEGRYPLMLAIEMHRLEIVRRLLELGADPAARDINGNNSLHYAALASVTMLELLWEFDRTHSLLNTTNHDGYTPVLIAIRNANPRIVSTLISHGAEVNIRVAGRSPLFEAMQSKGKSAEVIRTLLEASPKLLHEKDPATGNTVLHAAQFKTPLMGLLSLKHKELDLNARNNAGQAPIHMYVSRGDVGMVMTLSSYNCDLNVSDRSGDTALHLSVSRRDLLMTRLLLCLGADPNVKNKHGETPRHLASKLQEWDLVKSLAICGARRCESGGKSGCVSGCVNGKKLDEMKDASWSLIESAENYIIPRTGSSVFMDDVDTSVDVKVGNCIQDFKQKFCYERMMKKLEELTVKKETPDFVNLLSLDGGGIRGLVIIQMLLELEKVMGEPFFSYFDMVAGTSTGGIIAAALALGKTLRECQQIYLRLKDLVFDSWARPYNTGLLELFIQAEVGTDMTLASIPWPKMILTTVRADCFPVRLELMRNFRLPLSDEENASLGYTDPADILLWKALRRTSAAPTYFSSVDNRYIDGGIISNNPALELLSELAFWNTTKHFLTSSENNSIELGCLLSVGTGAIPTMPLSTSNLEISSNPYSSAVAIKNLGVILVEQVTATEGAPVERARSWCHNMNVPFFRLSAPLHKDIPMDTRDDTDLARMMWDCVQYCSTMRCEMEKLRGLLTKCLLKLGPAWRRRHLFETKKSGNDVAIQTIDHSDFL</sequence>
<dbReference type="PANTHER" id="PTHR24139">
    <property type="entry name" value="CALCIUM-INDEPENDENT PHOSPHOLIPASE A2"/>
    <property type="match status" value="1"/>
</dbReference>
<dbReference type="InterPro" id="IPR036770">
    <property type="entry name" value="Ankyrin_rpt-contain_sf"/>
</dbReference>
<dbReference type="AlphaFoldDB" id="A0A915PXM4"/>
<evidence type="ECO:0000313" key="11">
    <source>
        <dbReference type="Proteomes" id="UP000887581"/>
    </source>
</evidence>
<dbReference type="PROSITE" id="PS50088">
    <property type="entry name" value="ANK_REPEAT"/>
    <property type="match status" value="4"/>
</dbReference>
<keyword evidence="5 8" id="KW-0443">Lipid metabolism</keyword>
<evidence type="ECO:0000256" key="9">
    <source>
        <dbReference type="SAM" id="MobiDB-lite"/>
    </source>
</evidence>
<dbReference type="EC" id="3.1.1.4" evidence="1"/>
<dbReference type="Pfam" id="PF01734">
    <property type="entry name" value="Patatin"/>
    <property type="match status" value="1"/>
</dbReference>
<evidence type="ECO:0000256" key="3">
    <source>
        <dbReference type="ARBA" id="ARBA00022801"/>
    </source>
</evidence>
<dbReference type="Gene3D" id="3.40.1090.10">
    <property type="entry name" value="Cytosolic phospholipase A2 catalytic domain"/>
    <property type="match status" value="1"/>
</dbReference>
<reference evidence="12" key="1">
    <citation type="submission" date="2022-11" db="UniProtKB">
        <authorList>
            <consortium name="WormBaseParasite"/>
        </authorList>
    </citation>
    <scope>IDENTIFICATION</scope>
</reference>
<feature type="repeat" description="ANK" evidence="7">
    <location>
        <begin position="409"/>
        <end position="441"/>
    </location>
</feature>
<dbReference type="GO" id="GO:0052816">
    <property type="term" value="F:long-chain fatty acyl-CoA hydrolase activity"/>
    <property type="evidence" value="ECO:0007669"/>
    <property type="project" value="TreeGrafter"/>
</dbReference>
<feature type="short sequence motif" description="DGA/G" evidence="8">
    <location>
        <begin position="933"/>
        <end position="935"/>
    </location>
</feature>
<dbReference type="SMART" id="SM00248">
    <property type="entry name" value="ANK"/>
    <property type="match status" value="7"/>
</dbReference>
<evidence type="ECO:0000256" key="1">
    <source>
        <dbReference type="ARBA" id="ARBA00013278"/>
    </source>
</evidence>
<dbReference type="SUPFAM" id="SSF48403">
    <property type="entry name" value="Ankyrin repeat"/>
    <property type="match status" value="1"/>
</dbReference>
<dbReference type="SUPFAM" id="SSF52151">
    <property type="entry name" value="FabD/lysophospholipase-like"/>
    <property type="match status" value="1"/>
</dbReference>
<dbReference type="WBParaSite" id="sdigi.contig34.g2414.t1">
    <property type="protein sequence ID" value="sdigi.contig34.g2414.t1"/>
    <property type="gene ID" value="sdigi.contig34.g2414"/>
</dbReference>
<evidence type="ECO:0000256" key="7">
    <source>
        <dbReference type="PROSITE-ProRule" id="PRU00023"/>
    </source>
</evidence>
<dbReference type="GO" id="GO:0005739">
    <property type="term" value="C:mitochondrion"/>
    <property type="evidence" value="ECO:0007669"/>
    <property type="project" value="TreeGrafter"/>
</dbReference>
<evidence type="ECO:0000256" key="8">
    <source>
        <dbReference type="PROSITE-ProRule" id="PRU01161"/>
    </source>
</evidence>
<keyword evidence="3 8" id="KW-0378">Hydrolase</keyword>
<evidence type="ECO:0000313" key="12">
    <source>
        <dbReference type="WBParaSite" id="sdigi.contig34.g2414.t1"/>
    </source>
</evidence>
<evidence type="ECO:0000256" key="4">
    <source>
        <dbReference type="ARBA" id="ARBA00023043"/>
    </source>
</evidence>